<dbReference type="InterPro" id="IPR006626">
    <property type="entry name" value="PbH1"/>
</dbReference>
<dbReference type="InterPro" id="IPR012334">
    <property type="entry name" value="Pectin_lyas_fold"/>
</dbReference>
<keyword evidence="4" id="KW-1185">Reference proteome</keyword>
<dbReference type="Proteomes" id="UP001338125">
    <property type="component" value="Unassembled WGS sequence"/>
</dbReference>
<dbReference type="EMBL" id="JAVFKD010000002">
    <property type="protein sequence ID" value="KAK5996545.1"/>
    <property type="molecule type" value="Genomic_DNA"/>
</dbReference>
<keyword evidence="1" id="KW-0732">Signal</keyword>
<dbReference type="InterPro" id="IPR011050">
    <property type="entry name" value="Pectin_lyase_fold/virulence"/>
</dbReference>
<evidence type="ECO:0000313" key="4">
    <source>
        <dbReference type="Proteomes" id="UP001338125"/>
    </source>
</evidence>
<feature type="chain" id="PRO_5045161545" description="Periplasmic copper-binding protein NosD beta helix domain-containing protein" evidence="1">
    <location>
        <begin position="18"/>
        <end position="343"/>
    </location>
</feature>
<dbReference type="InterPro" id="IPR007742">
    <property type="entry name" value="NosD_dom"/>
</dbReference>
<gene>
    <name evidence="3" type="ORF">PT974_01880</name>
</gene>
<protein>
    <recommendedName>
        <fullName evidence="2">Periplasmic copper-binding protein NosD beta helix domain-containing protein</fullName>
    </recommendedName>
</protein>
<dbReference type="SMART" id="SM00710">
    <property type="entry name" value="PbH1"/>
    <property type="match status" value="4"/>
</dbReference>
<proteinExistence type="predicted"/>
<name>A0ABR0SXM6_9HYPO</name>
<reference evidence="3 4" key="1">
    <citation type="submission" date="2024-01" db="EMBL/GenBank/DDBJ databases">
        <title>Complete genome of Cladobotryum mycophilum ATHUM6906.</title>
        <authorList>
            <person name="Christinaki A.C."/>
            <person name="Myridakis A.I."/>
            <person name="Kouvelis V.N."/>
        </authorList>
    </citation>
    <scope>NUCLEOTIDE SEQUENCE [LARGE SCALE GENOMIC DNA]</scope>
    <source>
        <strain evidence="3 4">ATHUM6906</strain>
    </source>
</reference>
<feature type="signal peptide" evidence="1">
    <location>
        <begin position="1"/>
        <end position="17"/>
    </location>
</feature>
<dbReference type="Gene3D" id="2.160.20.10">
    <property type="entry name" value="Single-stranded right-handed beta-helix, Pectin lyase-like"/>
    <property type="match status" value="1"/>
</dbReference>
<dbReference type="SUPFAM" id="SSF51126">
    <property type="entry name" value="Pectin lyase-like"/>
    <property type="match status" value="1"/>
</dbReference>
<evidence type="ECO:0000313" key="3">
    <source>
        <dbReference type="EMBL" id="KAK5996545.1"/>
    </source>
</evidence>
<evidence type="ECO:0000256" key="1">
    <source>
        <dbReference type="SAM" id="SignalP"/>
    </source>
</evidence>
<feature type="domain" description="Periplasmic copper-binding protein NosD beta helix" evidence="2">
    <location>
        <begin position="125"/>
        <end position="248"/>
    </location>
</feature>
<organism evidence="3 4">
    <name type="scientific">Cladobotryum mycophilum</name>
    <dbReference type="NCBI Taxonomy" id="491253"/>
    <lineage>
        <taxon>Eukaryota</taxon>
        <taxon>Fungi</taxon>
        <taxon>Dikarya</taxon>
        <taxon>Ascomycota</taxon>
        <taxon>Pezizomycotina</taxon>
        <taxon>Sordariomycetes</taxon>
        <taxon>Hypocreomycetidae</taxon>
        <taxon>Hypocreales</taxon>
        <taxon>Hypocreaceae</taxon>
        <taxon>Cladobotryum</taxon>
    </lineage>
</organism>
<accession>A0ABR0SXM6</accession>
<dbReference type="Pfam" id="PF05048">
    <property type="entry name" value="NosD"/>
    <property type="match status" value="1"/>
</dbReference>
<evidence type="ECO:0000259" key="2">
    <source>
        <dbReference type="Pfam" id="PF05048"/>
    </source>
</evidence>
<comment type="caution">
    <text evidence="3">The sequence shown here is derived from an EMBL/GenBank/DDBJ whole genome shotgun (WGS) entry which is preliminary data.</text>
</comment>
<sequence>MKSLLLCAIALLELVSAGGPPGRTVRAGGCIQSAIDAARPGDRIIVERGTYYEQLTISKNGIHLIGQKGAVIAPPKTPSTKPNGCTGLAGPGTVAGICIIGTNVKLANFEQEHRKVLSVGKYVKDVTVEGFEVRGFNGINIAIVGAQNAEVRGNTVTDGTAYGVLTAGSRSTLITRNTAKTSSILFIGICMDDQSDVEVSQNSISDYFIGLCVQTNRAEVVYNKVSNCCFGAFIDPGIKGAKVSHNTIGKTNPGCGGFGNGIMIGGAVNSEVSYNDITGINDQGNATNTAAGILIFDDPTSVSNGNVIEFNNLANNEQDILNVSKGKNTIKKNKCKTPGNLCK</sequence>